<comment type="caution">
    <text evidence="2">The sequence shown here is derived from an EMBL/GenBank/DDBJ whole genome shotgun (WGS) entry which is preliminary data.</text>
</comment>
<gene>
    <name evidence="2" type="ORF">DPX39_090033300</name>
</gene>
<protein>
    <submittedName>
        <fullName evidence="2">Uncharacterized protein</fullName>
    </submittedName>
</protein>
<dbReference type="AlphaFoldDB" id="A0A3L6L2S3"/>
<organism evidence="2 3">
    <name type="scientific">Trypanosoma brucei equiperdum</name>
    <dbReference type="NCBI Taxonomy" id="630700"/>
    <lineage>
        <taxon>Eukaryota</taxon>
        <taxon>Discoba</taxon>
        <taxon>Euglenozoa</taxon>
        <taxon>Kinetoplastea</taxon>
        <taxon>Metakinetoplastina</taxon>
        <taxon>Trypanosomatida</taxon>
        <taxon>Trypanosomatidae</taxon>
        <taxon>Trypanosoma</taxon>
    </lineage>
</organism>
<evidence type="ECO:0000256" key="1">
    <source>
        <dbReference type="SAM" id="MobiDB-lite"/>
    </source>
</evidence>
<feature type="region of interest" description="Disordered" evidence="1">
    <location>
        <begin position="1"/>
        <end position="41"/>
    </location>
</feature>
<evidence type="ECO:0000313" key="2">
    <source>
        <dbReference type="EMBL" id="RHW70388.1"/>
    </source>
</evidence>
<reference evidence="2 3" key="1">
    <citation type="submission" date="2018-09" db="EMBL/GenBank/DDBJ databases">
        <title>whole genome sequence of T. equiperdum IVM-t1 strain.</title>
        <authorList>
            <person name="Suganuma K."/>
        </authorList>
    </citation>
    <scope>NUCLEOTIDE SEQUENCE [LARGE SCALE GENOMIC DNA]</scope>
    <source>
        <strain evidence="2 3">IVM-t1</strain>
    </source>
</reference>
<feature type="compositionally biased region" description="Basic residues" evidence="1">
    <location>
        <begin position="82"/>
        <end position="91"/>
    </location>
</feature>
<accession>A0A3L6L2S3</accession>
<dbReference type="Proteomes" id="UP000266743">
    <property type="component" value="Chromosome 9"/>
</dbReference>
<dbReference type="EMBL" id="QSBY01000009">
    <property type="protein sequence ID" value="RHW70388.1"/>
    <property type="molecule type" value="Genomic_DNA"/>
</dbReference>
<sequence>MVCGDRGRRCTRGKSCNQEHGGGGTAHSANREGNGKRSPTMWHDVASHARGALAHAIAAVIEGGLNTRLAAQLWETHEHSRVAMKKHRSPHRVSDSPRRQVRSPDTIYVVEAVRKMGKFTVDSSDQRTG</sequence>
<proteinExistence type="predicted"/>
<name>A0A3L6L2S3_9TRYP</name>
<evidence type="ECO:0000313" key="3">
    <source>
        <dbReference type="Proteomes" id="UP000266743"/>
    </source>
</evidence>
<feature type="region of interest" description="Disordered" evidence="1">
    <location>
        <begin position="80"/>
        <end position="104"/>
    </location>
</feature>